<dbReference type="InterPro" id="IPR050592">
    <property type="entry name" value="GDSL_lipolytic_enzyme"/>
</dbReference>
<proteinExistence type="predicted"/>
<dbReference type="SMART" id="SM00236">
    <property type="entry name" value="fCBD"/>
    <property type="match status" value="1"/>
</dbReference>
<dbReference type="SUPFAM" id="SSF57180">
    <property type="entry name" value="Cellulose-binding domain"/>
    <property type="match status" value="1"/>
</dbReference>
<gene>
    <name evidence="5" type="ORF">RDB_LOCUS16404</name>
</gene>
<evidence type="ECO:0000256" key="2">
    <source>
        <dbReference type="SAM" id="MobiDB-lite"/>
    </source>
</evidence>
<dbReference type="Proteomes" id="UP000663853">
    <property type="component" value="Unassembled WGS sequence"/>
</dbReference>
<dbReference type="GO" id="GO:0016788">
    <property type="term" value="F:hydrolase activity, acting on ester bonds"/>
    <property type="evidence" value="ECO:0007669"/>
    <property type="project" value="InterPro"/>
</dbReference>
<comment type="caution">
    <text evidence="5">The sequence shown here is derived from an EMBL/GenBank/DDBJ whole genome shotgun (WGS) entry which is preliminary data.</text>
</comment>
<dbReference type="Gene3D" id="3.40.50.1110">
    <property type="entry name" value="SGNH hydrolase"/>
    <property type="match status" value="1"/>
</dbReference>
<feature type="signal peptide" evidence="3">
    <location>
        <begin position="1"/>
        <end position="21"/>
    </location>
</feature>
<sequence>MSRFSILSIAALAALFPNVNAQQSVYAQCGGLGWTGGTTCVAGSTCVKQNDWYSQCLPGTATTTSTTQPVTSTTATSTTSTTTSSASPTTTTIPGVKYWFSFGDSYTQTGFDINSTKPAVGNALGNPSYPGYTACGSVPNWVDLVTTQYNTSTLLTYNFAYGGATINATLVAPYTPTVLSLIDQVNIFLANKAVAPWTASNTLFSVFIGINDIGNSWYQSGDRAAFSDTLLDGYFGLMKKIYDVGGRNFLFVNVPHVDRSPLMLSQSADSRAGEATVIDGFNSKLASRASAFASANSGVKTWIYDSATKLNTLLDSPTTYGFQDATSYGSASNLMWCNDYHVSSGVHDYFAKDVAALLKGSFTRR</sequence>
<dbReference type="CDD" id="cd01846">
    <property type="entry name" value="fatty_acyltransferase_like"/>
    <property type="match status" value="1"/>
</dbReference>
<dbReference type="GO" id="GO:0005576">
    <property type="term" value="C:extracellular region"/>
    <property type="evidence" value="ECO:0007669"/>
    <property type="project" value="InterPro"/>
</dbReference>
<evidence type="ECO:0000256" key="1">
    <source>
        <dbReference type="ARBA" id="ARBA00022729"/>
    </source>
</evidence>
<dbReference type="Pfam" id="PF00657">
    <property type="entry name" value="Lipase_GDSL"/>
    <property type="match status" value="1"/>
</dbReference>
<dbReference type="PROSITE" id="PS00562">
    <property type="entry name" value="CBM1_1"/>
    <property type="match status" value="1"/>
</dbReference>
<dbReference type="Pfam" id="PF00734">
    <property type="entry name" value="CBM_1"/>
    <property type="match status" value="1"/>
</dbReference>
<evidence type="ECO:0000313" key="6">
    <source>
        <dbReference type="Proteomes" id="UP000663853"/>
    </source>
</evidence>
<dbReference type="InterPro" id="IPR036514">
    <property type="entry name" value="SGNH_hydro_sf"/>
</dbReference>
<organism evidence="5 6">
    <name type="scientific">Rhizoctonia solani</name>
    <dbReference type="NCBI Taxonomy" id="456999"/>
    <lineage>
        <taxon>Eukaryota</taxon>
        <taxon>Fungi</taxon>
        <taxon>Dikarya</taxon>
        <taxon>Basidiomycota</taxon>
        <taxon>Agaricomycotina</taxon>
        <taxon>Agaricomycetes</taxon>
        <taxon>Cantharellales</taxon>
        <taxon>Ceratobasidiaceae</taxon>
        <taxon>Rhizoctonia</taxon>
    </lineage>
</organism>
<dbReference type="SUPFAM" id="SSF52266">
    <property type="entry name" value="SGNH hydrolase"/>
    <property type="match status" value="1"/>
</dbReference>
<protein>
    <recommendedName>
        <fullName evidence="4">CBM1 domain-containing protein</fullName>
    </recommendedName>
</protein>
<feature type="region of interest" description="Disordered" evidence="2">
    <location>
        <begin position="61"/>
        <end position="89"/>
    </location>
</feature>
<dbReference type="PANTHER" id="PTHR45642:SF139">
    <property type="entry name" value="SGNH HYDROLASE-TYPE ESTERASE DOMAIN-CONTAINING PROTEIN"/>
    <property type="match status" value="1"/>
</dbReference>
<dbReference type="InterPro" id="IPR035971">
    <property type="entry name" value="CBD_sf"/>
</dbReference>
<feature type="chain" id="PRO_5034867687" description="CBM1 domain-containing protein" evidence="3">
    <location>
        <begin position="22"/>
        <end position="365"/>
    </location>
</feature>
<feature type="domain" description="CBM1" evidence="4">
    <location>
        <begin position="21"/>
        <end position="57"/>
    </location>
</feature>
<dbReference type="PANTHER" id="PTHR45642">
    <property type="entry name" value="GDSL ESTERASE/LIPASE EXL3"/>
    <property type="match status" value="1"/>
</dbReference>
<evidence type="ECO:0000256" key="3">
    <source>
        <dbReference type="SAM" id="SignalP"/>
    </source>
</evidence>
<evidence type="ECO:0000313" key="5">
    <source>
        <dbReference type="EMBL" id="CAE6424533.1"/>
    </source>
</evidence>
<dbReference type="AlphaFoldDB" id="A0A8H2XE56"/>
<dbReference type="InterPro" id="IPR001087">
    <property type="entry name" value="GDSL"/>
</dbReference>
<dbReference type="InterPro" id="IPR000254">
    <property type="entry name" value="CBD"/>
</dbReference>
<accession>A0A8H2XE56</accession>
<name>A0A8H2XE56_9AGAM</name>
<reference evidence="5" key="1">
    <citation type="submission" date="2021-01" db="EMBL/GenBank/DDBJ databases">
        <authorList>
            <person name="Kaushik A."/>
        </authorList>
    </citation>
    <scope>NUCLEOTIDE SEQUENCE</scope>
    <source>
        <strain evidence="5">AG6-10EEA</strain>
    </source>
</reference>
<evidence type="ECO:0000259" key="4">
    <source>
        <dbReference type="PROSITE" id="PS51164"/>
    </source>
</evidence>
<dbReference type="EMBL" id="CAJMXA010000291">
    <property type="protein sequence ID" value="CAE6424533.1"/>
    <property type="molecule type" value="Genomic_DNA"/>
</dbReference>
<dbReference type="GO" id="GO:0005975">
    <property type="term" value="P:carbohydrate metabolic process"/>
    <property type="evidence" value="ECO:0007669"/>
    <property type="project" value="InterPro"/>
</dbReference>
<dbReference type="GO" id="GO:0030248">
    <property type="term" value="F:cellulose binding"/>
    <property type="evidence" value="ECO:0007669"/>
    <property type="project" value="InterPro"/>
</dbReference>
<dbReference type="PROSITE" id="PS51164">
    <property type="entry name" value="CBM1_2"/>
    <property type="match status" value="1"/>
</dbReference>
<keyword evidence="1 3" id="KW-0732">Signal</keyword>